<accession>C0NDY2</accession>
<evidence type="ECO:0000313" key="1">
    <source>
        <dbReference type="EMBL" id="EEH10430.1"/>
    </source>
</evidence>
<evidence type="ECO:0000313" key="2">
    <source>
        <dbReference type="Proteomes" id="UP000001631"/>
    </source>
</evidence>
<dbReference type="HOGENOM" id="CLU_1660206_0_0_1"/>
<sequence>MPRKAIFDFHPKPYDAVSTFSQFLNAVTQSVRCGPGAQQYITFQPEVAFGLHGVEMLIFTTKEKQKGNGPAGIYHAAGNRIQTGHGKVKAKVKAGPRTAVLDSRSKTGFLLPSFSFAAECGTTEENGVLLAWKNPRRVPVGPCLEPVSPPPRPLARRFA</sequence>
<dbReference type="InParanoid" id="C0NDY2"/>
<dbReference type="AlphaFoldDB" id="C0NDY2"/>
<name>C0NDY2_AJECG</name>
<dbReference type="Proteomes" id="UP000001631">
    <property type="component" value="Unassembled WGS sequence"/>
</dbReference>
<proteinExistence type="predicted"/>
<protein>
    <submittedName>
        <fullName evidence="1">Uncharacterized protein</fullName>
    </submittedName>
</protein>
<organism evidence="1 2">
    <name type="scientific">Ajellomyces capsulatus (strain G186AR / H82 / ATCC MYA-2454 / RMSCC 2432)</name>
    <name type="common">Darling's disease fungus</name>
    <name type="synonym">Histoplasma capsulatum</name>
    <dbReference type="NCBI Taxonomy" id="447093"/>
    <lineage>
        <taxon>Eukaryota</taxon>
        <taxon>Fungi</taxon>
        <taxon>Dikarya</taxon>
        <taxon>Ascomycota</taxon>
        <taxon>Pezizomycotina</taxon>
        <taxon>Eurotiomycetes</taxon>
        <taxon>Eurotiomycetidae</taxon>
        <taxon>Onygenales</taxon>
        <taxon>Ajellomycetaceae</taxon>
        <taxon>Histoplasma</taxon>
    </lineage>
</organism>
<dbReference type="GeneID" id="69035091"/>
<reference evidence="1" key="1">
    <citation type="submission" date="2009-02" db="EMBL/GenBank/DDBJ databases">
        <title>The Genome Sequence of Ajellomyces capsulatus strain G186AR.</title>
        <authorList>
            <consortium name="The Broad Institute Genome Sequencing Platform"/>
            <person name="Champion M."/>
            <person name="Cuomo C."/>
            <person name="Ma L.-J."/>
            <person name="Henn M.R."/>
            <person name="Sil A."/>
            <person name="Goldman B."/>
            <person name="Young S.K."/>
            <person name="Kodira C.D."/>
            <person name="Zeng Q."/>
            <person name="Koehrsen M."/>
            <person name="Alvarado L."/>
            <person name="Berlin A."/>
            <person name="Borenstein D."/>
            <person name="Chen Z."/>
            <person name="Engels R."/>
            <person name="Freedman E."/>
            <person name="Gellesch M."/>
            <person name="Goldberg J."/>
            <person name="Griggs A."/>
            <person name="Gujja S."/>
            <person name="Heiman D."/>
            <person name="Hepburn T."/>
            <person name="Howarth C."/>
            <person name="Jen D."/>
            <person name="Larson L."/>
            <person name="Lewis B."/>
            <person name="Mehta T."/>
            <person name="Park D."/>
            <person name="Pearson M."/>
            <person name="Roberts A."/>
            <person name="Saif S."/>
            <person name="Shea T."/>
            <person name="Shenoy N."/>
            <person name="Sisk P."/>
            <person name="Stolte C."/>
            <person name="Sykes S."/>
            <person name="Walk T."/>
            <person name="White J."/>
            <person name="Yandava C."/>
            <person name="Klein B."/>
            <person name="McEwen J.G."/>
            <person name="Puccia R."/>
            <person name="Goldman G.H."/>
            <person name="Felipe M.S."/>
            <person name="Nino-Vega G."/>
            <person name="San-Blas G."/>
            <person name="Taylor J."/>
            <person name="Mendoza L."/>
            <person name="Galagan J."/>
            <person name="Nusbaum C."/>
            <person name="Birren B."/>
        </authorList>
    </citation>
    <scope>NUCLEOTIDE SEQUENCE</scope>
    <source>
        <strain evidence="1">G186AR</strain>
    </source>
</reference>
<dbReference type="EMBL" id="GG663364">
    <property type="protein sequence ID" value="EEH10430.1"/>
    <property type="molecule type" value="Genomic_DNA"/>
</dbReference>
<keyword evidence="2" id="KW-1185">Reference proteome</keyword>
<gene>
    <name evidence="1" type="ORF">HCBG_02075</name>
</gene>
<dbReference type="RefSeq" id="XP_045290910.1">
    <property type="nucleotide sequence ID" value="XM_045429124.1"/>
</dbReference>